<sequence length="305" mass="33908">MRLHEYGHRDRHIDTLVVTLLLFSVLLYLILTGDLFSAQAQDEIGGSRFMPDVLLAGFRTLAAGLSLFTVVSICLDHEGGPSIPLFYESRQCEEAVLFGSHRLAAFTVWSFIAFGVYFTLAALISWSQVLGWSVPSWLLTVIPPLFAIACGTALLVTVVVTYYLIPNNQEKGFDVAKYFLWYEIVMHNLNVIILGVDLVLGGIDITLGMVAFPLIFGIAYVFFSYLYAVYGGGIYLYDFLDPRLSRAPYIHIGLFAMISFFYAVALVLDALVDWNIIAGGFGMALGVYSIVRFREPVRSGFQVEA</sequence>
<evidence type="ECO:0000256" key="1">
    <source>
        <dbReference type="SAM" id="Phobius"/>
    </source>
</evidence>
<feature type="transmembrane region" description="Helical" evidence="1">
    <location>
        <begin position="146"/>
        <end position="166"/>
    </location>
</feature>
<feature type="transmembrane region" description="Helical" evidence="1">
    <location>
        <begin position="209"/>
        <end position="237"/>
    </location>
</feature>
<feature type="transmembrane region" description="Helical" evidence="1">
    <location>
        <begin position="249"/>
        <end position="268"/>
    </location>
</feature>
<organism evidence="2">
    <name type="scientific">uncultured marine group II/III euryarchaeote AD1000_116_C08</name>
    <dbReference type="NCBI Taxonomy" id="1457720"/>
    <lineage>
        <taxon>Archaea</taxon>
        <taxon>Methanobacteriati</taxon>
        <taxon>Methanobacteriota</taxon>
        <taxon>environmental samples</taxon>
    </lineage>
</organism>
<keyword evidence="1" id="KW-0812">Transmembrane</keyword>
<accession>A0A075FJC3</accession>
<protein>
    <submittedName>
        <fullName evidence="2">Uncharacterized protein</fullName>
    </submittedName>
</protein>
<dbReference type="GO" id="GO:0016020">
    <property type="term" value="C:membrane"/>
    <property type="evidence" value="ECO:0007669"/>
    <property type="project" value="TreeGrafter"/>
</dbReference>
<feature type="transmembrane region" description="Helical" evidence="1">
    <location>
        <begin position="103"/>
        <end position="126"/>
    </location>
</feature>
<keyword evidence="1" id="KW-1133">Transmembrane helix</keyword>
<feature type="transmembrane region" description="Helical" evidence="1">
    <location>
        <begin position="274"/>
        <end position="291"/>
    </location>
</feature>
<evidence type="ECO:0000313" key="2">
    <source>
        <dbReference type="EMBL" id="AIE91318.1"/>
    </source>
</evidence>
<dbReference type="PANTHER" id="PTHR12242">
    <property type="entry name" value="OS02G0130600 PROTEIN-RELATED"/>
    <property type="match status" value="1"/>
</dbReference>
<keyword evidence="1" id="KW-0472">Membrane</keyword>
<feature type="transmembrane region" description="Helical" evidence="1">
    <location>
        <begin position="53"/>
        <end position="75"/>
    </location>
</feature>
<proteinExistence type="predicted"/>
<reference evidence="2" key="1">
    <citation type="journal article" date="2014" name="Genome Biol. Evol.">
        <title>Pangenome evidence for extensive interdomain horizontal transfer affecting lineage core and shell genes in uncultured planktonic thaumarchaeota and euryarchaeota.</title>
        <authorList>
            <person name="Deschamps P."/>
            <person name="Zivanovic Y."/>
            <person name="Moreira D."/>
            <person name="Rodriguez-Valera F."/>
            <person name="Lopez-Garcia P."/>
        </authorList>
    </citation>
    <scope>NUCLEOTIDE SEQUENCE</scope>
</reference>
<name>A0A075FJC3_9EURY</name>
<dbReference type="AlphaFoldDB" id="A0A075FJC3"/>
<dbReference type="EMBL" id="KF900334">
    <property type="protein sequence ID" value="AIE91318.1"/>
    <property type="molecule type" value="Genomic_DNA"/>
</dbReference>
<feature type="transmembrane region" description="Helical" evidence="1">
    <location>
        <begin position="178"/>
        <end position="203"/>
    </location>
</feature>
<feature type="transmembrane region" description="Helical" evidence="1">
    <location>
        <begin position="12"/>
        <end position="33"/>
    </location>
</feature>